<dbReference type="GeneID" id="25312204"/>
<keyword evidence="3" id="KW-1185">Reference proteome</keyword>
<protein>
    <submittedName>
        <fullName evidence="2">Uncharacterized protein</fullName>
    </submittedName>
</protein>
<dbReference type="AlphaFoldDB" id="A0A0F4Z669"/>
<evidence type="ECO:0000256" key="1">
    <source>
        <dbReference type="SAM" id="MobiDB-lite"/>
    </source>
</evidence>
<dbReference type="Proteomes" id="UP000053958">
    <property type="component" value="Unassembled WGS sequence"/>
</dbReference>
<proteinExistence type="predicted"/>
<accession>A0A0F4Z669</accession>
<name>A0A0F4Z669_RASE3</name>
<feature type="non-terminal residue" evidence="2">
    <location>
        <position position="1"/>
    </location>
</feature>
<sequence length="124" mass="13153">ARPGEGVRDGPLTIYRMLASDLRSASRAVWLPQLQKSGTPPRAGNPSVLHGGTYRNRDCQRMVGADNCARTPYPGTFPTIAASTVTDGQENFSPAIISPGTVLLLNPALSWPSAGFSSSLPLHH</sequence>
<feature type="region of interest" description="Disordered" evidence="1">
    <location>
        <begin position="34"/>
        <end position="54"/>
    </location>
</feature>
<evidence type="ECO:0000313" key="3">
    <source>
        <dbReference type="Proteomes" id="UP000053958"/>
    </source>
</evidence>
<dbReference type="EMBL" id="LASV01000011">
    <property type="protein sequence ID" value="KKA25820.1"/>
    <property type="molecule type" value="Genomic_DNA"/>
</dbReference>
<comment type="caution">
    <text evidence="2">The sequence shown here is derived from an EMBL/GenBank/DDBJ whole genome shotgun (WGS) entry which is preliminary data.</text>
</comment>
<gene>
    <name evidence="2" type="ORF">T310_0149</name>
</gene>
<organism evidence="2 3">
    <name type="scientific">Rasamsonia emersonii (strain ATCC 16479 / CBS 393.64 / IMI 116815)</name>
    <dbReference type="NCBI Taxonomy" id="1408163"/>
    <lineage>
        <taxon>Eukaryota</taxon>
        <taxon>Fungi</taxon>
        <taxon>Dikarya</taxon>
        <taxon>Ascomycota</taxon>
        <taxon>Pezizomycotina</taxon>
        <taxon>Eurotiomycetes</taxon>
        <taxon>Eurotiomycetidae</taxon>
        <taxon>Eurotiales</taxon>
        <taxon>Trichocomaceae</taxon>
        <taxon>Rasamsonia</taxon>
    </lineage>
</organism>
<evidence type="ECO:0000313" key="2">
    <source>
        <dbReference type="EMBL" id="KKA25820.1"/>
    </source>
</evidence>
<reference evidence="2 3" key="1">
    <citation type="submission" date="2015-04" db="EMBL/GenBank/DDBJ databases">
        <authorList>
            <person name="Heijne W.H."/>
            <person name="Fedorova N.D."/>
            <person name="Nierman W.C."/>
            <person name="Vollebregt A.W."/>
            <person name="Zhao Z."/>
            <person name="Wu L."/>
            <person name="Kumar M."/>
            <person name="Stam H."/>
            <person name="van den Berg M.A."/>
            <person name="Pel H.J."/>
        </authorList>
    </citation>
    <scope>NUCLEOTIDE SEQUENCE [LARGE SCALE GENOMIC DNA]</scope>
    <source>
        <strain evidence="2 3">CBS 393.64</strain>
    </source>
</reference>
<dbReference type="RefSeq" id="XP_013332432.1">
    <property type="nucleotide sequence ID" value="XM_013476978.1"/>
</dbReference>